<dbReference type="AlphaFoldDB" id="A0ABD1YF37"/>
<sequence>MRGQRYRARTSLRTPTFWGGVGPYGRPALEWKGDCNPFGWAPRVYKILIGGPPGPVDAVGTPCRFSVNVLRTVGRSDVGRARYDACHSGHLSRIGALAP</sequence>
<proteinExistence type="predicted"/>
<dbReference type="Proteomes" id="UP001605036">
    <property type="component" value="Unassembled WGS sequence"/>
</dbReference>
<name>A0ABD1YF37_9MARC</name>
<gene>
    <name evidence="1" type="ORF">R1flu_013966</name>
</gene>
<protein>
    <submittedName>
        <fullName evidence="1">Uncharacterized protein</fullName>
    </submittedName>
</protein>
<organism evidence="1 2">
    <name type="scientific">Riccia fluitans</name>
    <dbReference type="NCBI Taxonomy" id="41844"/>
    <lineage>
        <taxon>Eukaryota</taxon>
        <taxon>Viridiplantae</taxon>
        <taxon>Streptophyta</taxon>
        <taxon>Embryophyta</taxon>
        <taxon>Marchantiophyta</taxon>
        <taxon>Marchantiopsida</taxon>
        <taxon>Marchantiidae</taxon>
        <taxon>Marchantiales</taxon>
        <taxon>Ricciaceae</taxon>
        <taxon>Riccia</taxon>
    </lineage>
</organism>
<evidence type="ECO:0000313" key="2">
    <source>
        <dbReference type="Proteomes" id="UP001605036"/>
    </source>
</evidence>
<evidence type="ECO:0000313" key="1">
    <source>
        <dbReference type="EMBL" id="KAL2629280.1"/>
    </source>
</evidence>
<keyword evidence="2" id="KW-1185">Reference proteome</keyword>
<dbReference type="EMBL" id="JBHFFA010000004">
    <property type="protein sequence ID" value="KAL2629280.1"/>
    <property type="molecule type" value="Genomic_DNA"/>
</dbReference>
<comment type="caution">
    <text evidence="1">The sequence shown here is derived from an EMBL/GenBank/DDBJ whole genome shotgun (WGS) entry which is preliminary data.</text>
</comment>
<accession>A0ABD1YF37</accession>
<reference evidence="1 2" key="1">
    <citation type="submission" date="2024-09" db="EMBL/GenBank/DDBJ databases">
        <title>Chromosome-scale assembly of Riccia fluitans.</title>
        <authorList>
            <person name="Paukszto L."/>
            <person name="Sawicki J."/>
            <person name="Karawczyk K."/>
            <person name="Piernik-Szablinska J."/>
            <person name="Szczecinska M."/>
            <person name="Mazdziarz M."/>
        </authorList>
    </citation>
    <scope>NUCLEOTIDE SEQUENCE [LARGE SCALE GENOMIC DNA]</scope>
    <source>
        <strain evidence="1">Rf_01</strain>
        <tissue evidence="1">Aerial parts of the thallus</tissue>
    </source>
</reference>